<keyword evidence="3" id="KW-1185">Reference proteome</keyword>
<name>A0ABM9BAM2_9BACL</name>
<reference evidence="2" key="1">
    <citation type="submission" date="2021-12" db="EMBL/GenBank/DDBJ databases">
        <authorList>
            <person name="Criscuolo A."/>
        </authorList>
    </citation>
    <scope>NUCLEOTIDE SEQUENCE</scope>
    <source>
        <strain evidence="2">CIP111894</strain>
    </source>
</reference>
<feature type="transmembrane region" description="Helical" evidence="1">
    <location>
        <begin position="12"/>
        <end position="32"/>
    </location>
</feature>
<keyword evidence="1" id="KW-1133">Transmembrane helix</keyword>
<dbReference type="EMBL" id="CAKMAB010000007">
    <property type="protein sequence ID" value="CAH1055559.1"/>
    <property type="molecule type" value="Genomic_DNA"/>
</dbReference>
<protein>
    <recommendedName>
        <fullName evidence="4">5-bromo-4-chloroindolyl phosphate hydrolysis protein</fullName>
    </recommendedName>
</protein>
<dbReference type="Proteomes" id="UP000838749">
    <property type="component" value="Unassembled WGS sequence"/>
</dbReference>
<keyword evidence="1" id="KW-0812">Transmembrane</keyword>
<feature type="transmembrane region" description="Helical" evidence="1">
    <location>
        <begin position="44"/>
        <end position="64"/>
    </location>
</feature>
<evidence type="ECO:0000313" key="2">
    <source>
        <dbReference type="EMBL" id="CAH1055559.1"/>
    </source>
</evidence>
<comment type="caution">
    <text evidence="2">The sequence shown here is derived from an EMBL/GenBank/DDBJ whole genome shotgun (WGS) entry which is preliminary data.</text>
</comment>
<gene>
    <name evidence="2" type="ORF">PAECIP111894_01711</name>
</gene>
<accession>A0ABM9BAM2</accession>
<keyword evidence="1" id="KW-0472">Membrane</keyword>
<sequence length="248" mass="27964">MLNGARSVKLLGLIVGVVLLNIIVLSPGLIGVEIGGVSVLETSFGVTLVVISLLVVLYGSYNLLFKASVVQPVKEIKTHEDYIAALTQYRNVKVLKKDITLALDQVTRMEKKKNTLMVVLGQRFEQSELSFKKFGAVSYEVEKLFYLNIRGILNKLSVFDASEFSLFASQKRPAQFSDKLVQKKTALYNEYLTYVTGYLGANEEILLKLDQLLLEISLLDSTNYKDVEDMPCMKEIDELIKQTKFYKQ</sequence>
<evidence type="ECO:0000313" key="3">
    <source>
        <dbReference type="Proteomes" id="UP000838749"/>
    </source>
</evidence>
<organism evidence="2 3">
    <name type="scientific">Paenibacillus pseudetheri</name>
    <dbReference type="NCBI Taxonomy" id="2897682"/>
    <lineage>
        <taxon>Bacteria</taxon>
        <taxon>Bacillati</taxon>
        <taxon>Bacillota</taxon>
        <taxon>Bacilli</taxon>
        <taxon>Bacillales</taxon>
        <taxon>Paenibacillaceae</taxon>
        <taxon>Paenibacillus</taxon>
    </lineage>
</organism>
<evidence type="ECO:0000256" key="1">
    <source>
        <dbReference type="SAM" id="Phobius"/>
    </source>
</evidence>
<proteinExistence type="predicted"/>
<evidence type="ECO:0008006" key="4">
    <source>
        <dbReference type="Google" id="ProtNLM"/>
    </source>
</evidence>